<name>A0A1Y2D3X5_9FUNG</name>
<sequence length="410" mass="41523">MSTSTLILCFLIRLHLVAAHGMMTWPSPRVVAGDASNGFTIARSASADPCHGLSAGDSKTTVSGGSALVDYVITAFHNGGCTVYIDRGSGWESIGSDSSCGSSNHAGQIKVNIPSGDYKAVIRWTYYTDNGSGEVFNTCADVTVSSTGTNTHSTENIGMDSCTQSDDLVCTGTTKDDGFAQCAAVAVQGTGVWFQKSCPKGTGCYQAVQSNPALGILGKITCGPPSDSNNVVVPAAHVVQHSPEAVVITSTSTTTTTTSTTSTTTTTTTLNDPTSANSIATTTTTTVASTAELIPVSSTSTRFYSIQSSTASVFASANSAQTILPSNSTNTTKAVASAAATAGFEAMSQSLSNTANSGLSGGAIAGIVLAVLAVVAAAVGAVLYRRKQASNVSSDLKEQLGKSSDFSTAA</sequence>
<keyword evidence="2" id="KW-1133">Transmembrane helix</keyword>
<dbReference type="AlphaFoldDB" id="A0A1Y2D3X5"/>
<keyword evidence="5" id="KW-1185">Reference proteome</keyword>
<evidence type="ECO:0000256" key="3">
    <source>
        <dbReference type="SAM" id="SignalP"/>
    </source>
</evidence>
<gene>
    <name evidence="4" type="ORF">BCR33DRAFT_711196</name>
</gene>
<keyword evidence="2" id="KW-0812">Transmembrane</keyword>
<reference evidence="4 5" key="1">
    <citation type="submission" date="2016-07" db="EMBL/GenBank/DDBJ databases">
        <title>Pervasive Adenine N6-methylation of Active Genes in Fungi.</title>
        <authorList>
            <consortium name="DOE Joint Genome Institute"/>
            <person name="Mondo S.J."/>
            <person name="Dannebaum R.O."/>
            <person name="Kuo R.C."/>
            <person name="Labutti K."/>
            <person name="Haridas S."/>
            <person name="Kuo A."/>
            <person name="Salamov A."/>
            <person name="Ahrendt S.R."/>
            <person name="Lipzen A."/>
            <person name="Sullivan W."/>
            <person name="Andreopoulos W.B."/>
            <person name="Clum A."/>
            <person name="Lindquist E."/>
            <person name="Daum C."/>
            <person name="Ramamoorthy G.K."/>
            <person name="Gryganskyi A."/>
            <person name="Culley D."/>
            <person name="Magnuson J.K."/>
            <person name="James T.Y."/>
            <person name="O'Malley M.A."/>
            <person name="Stajich J.E."/>
            <person name="Spatafora J.W."/>
            <person name="Visel A."/>
            <person name="Grigoriev I.V."/>
        </authorList>
    </citation>
    <scope>NUCLEOTIDE SEQUENCE [LARGE SCALE GENOMIC DNA]</scope>
    <source>
        <strain evidence="4 5">JEL800</strain>
    </source>
</reference>
<keyword evidence="2" id="KW-0472">Membrane</keyword>
<feature type="transmembrane region" description="Helical" evidence="2">
    <location>
        <begin position="359"/>
        <end position="384"/>
    </location>
</feature>
<dbReference type="Gene3D" id="2.70.50.70">
    <property type="match status" value="1"/>
</dbReference>
<keyword evidence="3" id="KW-0732">Signal</keyword>
<dbReference type="OrthoDB" id="2342176at2759"/>
<evidence type="ECO:0000256" key="1">
    <source>
        <dbReference type="SAM" id="MobiDB-lite"/>
    </source>
</evidence>
<organism evidence="4 5">
    <name type="scientific">Rhizoclosmatium globosum</name>
    <dbReference type="NCBI Taxonomy" id="329046"/>
    <lineage>
        <taxon>Eukaryota</taxon>
        <taxon>Fungi</taxon>
        <taxon>Fungi incertae sedis</taxon>
        <taxon>Chytridiomycota</taxon>
        <taxon>Chytridiomycota incertae sedis</taxon>
        <taxon>Chytridiomycetes</taxon>
        <taxon>Chytridiales</taxon>
        <taxon>Chytriomycetaceae</taxon>
        <taxon>Rhizoclosmatium</taxon>
    </lineage>
</organism>
<feature type="chain" id="PRO_5012372695" description="Chitin-binding type-4 domain-containing protein" evidence="3">
    <location>
        <begin position="20"/>
        <end position="410"/>
    </location>
</feature>
<dbReference type="Proteomes" id="UP000193642">
    <property type="component" value="Unassembled WGS sequence"/>
</dbReference>
<evidence type="ECO:0000256" key="2">
    <source>
        <dbReference type="SAM" id="Phobius"/>
    </source>
</evidence>
<evidence type="ECO:0000313" key="4">
    <source>
        <dbReference type="EMBL" id="ORY53854.1"/>
    </source>
</evidence>
<feature type="region of interest" description="Disordered" evidence="1">
    <location>
        <begin position="249"/>
        <end position="269"/>
    </location>
</feature>
<evidence type="ECO:0008006" key="6">
    <source>
        <dbReference type="Google" id="ProtNLM"/>
    </source>
</evidence>
<comment type="caution">
    <text evidence="4">The sequence shown here is derived from an EMBL/GenBank/DDBJ whole genome shotgun (WGS) entry which is preliminary data.</text>
</comment>
<dbReference type="EMBL" id="MCGO01000001">
    <property type="protein sequence ID" value="ORY53854.1"/>
    <property type="molecule type" value="Genomic_DNA"/>
</dbReference>
<evidence type="ECO:0000313" key="5">
    <source>
        <dbReference type="Proteomes" id="UP000193642"/>
    </source>
</evidence>
<protein>
    <recommendedName>
        <fullName evidence="6">Chitin-binding type-4 domain-containing protein</fullName>
    </recommendedName>
</protein>
<accession>A0A1Y2D3X5</accession>
<proteinExistence type="predicted"/>
<feature type="signal peptide" evidence="3">
    <location>
        <begin position="1"/>
        <end position="19"/>
    </location>
</feature>